<accession>A0A2D0N7T2</accession>
<name>A0A2D0N7T2_FLAN2</name>
<reference evidence="2 3" key="1">
    <citation type="submission" date="2017-10" db="EMBL/GenBank/DDBJ databases">
        <title>The draft genome sequence of Lewinella nigricans NBRC 102662.</title>
        <authorList>
            <person name="Wang K."/>
        </authorList>
    </citation>
    <scope>NUCLEOTIDE SEQUENCE [LARGE SCALE GENOMIC DNA]</scope>
    <source>
        <strain evidence="2 3">NBRC 102662</strain>
    </source>
</reference>
<proteinExistence type="predicted"/>
<dbReference type="OrthoDB" id="8547472at2"/>
<evidence type="ECO:0000313" key="3">
    <source>
        <dbReference type="Proteomes" id="UP000223913"/>
    </source>
</evidence>
<feature type="compositionally biased region" description="Basic and acidic residues" evidence="1">
    <location>
        <begin position="115"/>
        <end position="127"/>
    </location>
</feature>
<dbReference type="AlphaFoldDB" id="A0A2D0N7T2"/>
<dbReference type="EMBL" id="PDUD01000025">
    <property type="protein sequence ID" value="PHN04456.1"/>
    <property type="molecule type" value="Genomic_DNA"/>
</dbReference>
<protein>
    <submittedName>
        <fullName evidence="2">Uncharacterized protein</fullName>
    </submittedName>
</protein>
<dbReference type="Proteomes" id="UP000223913">
    <property type="component" value="Unassembled WGS sequence"/>
</dbReference>
<comment type="caution">
    <text evidence="2">The sequence shown here is derived from an EMBL/GenBank/DDBJ whole genome shotgun (WGS) entry which is preliminary data.</text>
</comment>
<feature type="region of interest" description="Disordered" evidence="1">
    <location>
        <begin position="102"/>
        <end position="127"/>
    </location>
</feature>
<organism evidence="2 3">
    <name type="scientific">Flavilitoribacter nigricans (strain ATCC 23147 / DSM 23189 / NBRC 102662 / NCIMB 1420 / SS-2)</name>
    <name type="common">Lewinella nigricans</name>
    <dbReference type="NCBI Taxonomy" id="1122177"/>
    <lineage>
        <taxon>Bacteria</taxon>
        <taxon>Pseudomonadati</taxon>
        <taxon>Bacteroidota</taxon>
        <taxon>Saprospiria</taxon>
        <taxon>Saprospirales</taxon>
        <taxon>Lewinellaceae</taxon>
        <taxon>Flavilitoribacter</taxon>
    </lineage>
</organism>
<keyword evidence="3" id="KW-1185">Reference proteome</keyword>
<gene>
    <name evidence="2" type="ORF">CRP01_20830</name>
</gene>
<sequence length="142" mass="16476">MRSLIKLGLLLVAGILVYNFFFGDETEKAQSREIFEKVGDLGRAGINLLRTEKEKFDDGKYDDALDKIGGLFDKVRDKAEDLNDSELLRDISRLEKKRQDLQERVDRNAPQGYSDAEKDSLQKEWKSLMEESEEVMKRLEDQ</sequence>
<evidence type="ECO:0000256" key="1">
    <source>
        <dbReference type="SAM" id="MobiDB-lite"/>
    </source>
</evidence>
<dbReference type="RefSeq" id="WP_099152029.1">
    <property type="nucleotide sequence ID" value="NZ_PDUD01000025.1"/>
</dbReference>
<evidence type="ECO:0000313" key="2">
    <source>
        <dbReference type="EMBL" id="PHN04456.1"/>
    </source>
</evidence>